<dbReference type="PROSITE" id="PS51186">
    <property type="entry name" value="GNAT"/>
    <property type="match status" value="1"/>
</dbReference>
<proteinExistence type="inferred from homology"/>
<name>A0A3B0U9G8_9ZZZZ</name>
<dbReference type="EMBL" id="UOES01000177">
    <property type="protein sequence ID" value="VAW27068.1"/>
    <property type="molecule type" value="Genomic_DNA"/>
</dbReference>
<keyword evidence="3" id="KW-0012">Acyltransferase</keyword>
<dbReference type="InterPro" id="IPR000182">
    <property type="entry name" value="GNAT_dom"/>
</dbReference>
<evidence type="ECO:0000256" key="2">
    <source>
        <dbReference type="ARBA" id="ARBA00022679"/>
    </source>
</evidence>
<keyword evidence="2 5" id="KW-0808">Transferase</keyword>
<feature type="domain" description="N-acetyltransferase" evidence="4">
    <location>
        <begin position="3"/>
        <end position="149"/>
    </location>
</feature>
<dbReference type="FunFam" id="3.40.630.30:FF:000064">
    <property type="entry name" value="GNAT family acetyltransferase"/>
    <property type="match status" value="1"/>
</dbReference>
<organism evidence="5">
    <name type="scientific">hydrothermal vent metagenome</name>
    <dbReference type="NCBI Taxonomy" id="652676"/>
    <lineage>
        <taxon>unclassified sequences</taxon>
        <taxon>metagenomes</taxon>
        <taxon>ecological metagenomes</taxon>
    </lineage>
</organism>
<dbReference type="PANTHER" id="PTHR10545:SF29">
    <property type="entry name" value="GH14572P-RELATED"/>
    <property type="match status" value="1"/>
</dbReference>
<dbReference type="InterPro" id="IPR051016">
    <property type="entry name" value="Diverse_Substrate_AcTransf"/>
</dbReference>
<dbReference type="InterPro" id="IPR016181">
    <property type="entry name" value="Acyl_CoA_acyltransferase"/>
</dbReference>
<dbReference type="GO" id="GO:0008080">
    <property type="term" value="F:N-acetyltransferase activity"/>
    <property type="evidence" value="ECO:0007669"/>
    <property type="project" value="UniProtKB-ARBA"/>
</dbReference>
<protein>
    <submittedName>
        <fullName evidence="5">Histone acetyltransferase HPA2 and related acetyltransferases</fullName>
    </submittedName>
</protein>
<dbReference type="Pfam" id="PF00583">
    <property type="entry name" value="Acetyltransf_1"/>
    <property type="match status" value="1"/>
</dbReference>
<dbReference type="CDD" id="cd04301">
    <property type="entry name" value="NAT_SF"/>
    <property type="match status" value="1"/>
</dbReference>
<dbReference type="Gene3D" id="3.40.630.30">
    <property type="match status" value="1"/>
</dbReference>
<evidence type="ECO:0000259" key="4">
    <source>
        <dbReference type="PROSITE" id="PS51186"/>
    </source>
</evidence>
<comment type="similarity">
    <text evidence="1">Belongs to the acetyltransferase family.</text>
</comment>
<evidence type="ECO:0000256" key="3">
    <source>
        <dbReference type="ARBA" id="ARBA00023315"/>
    </source>
</evidence>
<gene>
    <name evidence="5" type="ORF">MNBD_BACTEROID06-288</name>
</gene>
<sequence length="149" mass="17110">MSVTLRKGTKEDLPQILELIKELALFEKAPEQVENTVEKMKKDGFGSNPVYWFFVAEHQGKIIGTAIYYLRYSTWKGIRLYLEDLIITEKARGKGAGKMLFEACIREAKAKGYSGMAWQVLDWNTPAIDFYKTYDAHLDGEWINGSLDF</sequence>
<reference evidence="5" key="1">
    <citation type="submission" date="2018-06" db="EMBL/GenBank/DDBJ databases">
        <authorList>
            <person name="Zhirakovskaya E."/>
        </authorList>
    </citation>
    <scope>NUCLEOTIDE SEQUENCE</scope>
</reference>
<evidence type="ECO:0000256" key="1">
    <source>
        <dbReference type="ARBA" id="ARBA00008694"/>
    </source>
</evidence>
<accession>A0A3B0U9G8</accession>
<evidence type="ECO:0000313" key="5">
    <source>
        <dbReference type="EMBL" id="VAW27068.1"/>
    </source>
</evidence>
<dbReference type="SUPFAM" id="SSF55729">
    <property type="entry name" value="Acyl-CoA N-acyltransferases (Nat)"/>
    <property type="match status" value="1"/>
</dbReference>
<dbReference type="AlphaFoldDB" id="A0A3B0U9G8"/>
<dbReference type="PANTHER" id="PTHR10545">
    <property type="entry name" value="DIAMINE N-ACETYLTRANSFERASE"/>
    <property type="match status" value="1"/>
</dbReference>